<dbReference type="Gene3D" id="1.10.10.10">
    <property type="entry name" value="Winged helix-like DNA-binding domain superfamily/Winged helix DNA-binding domain"/>
    <property type="match status" value="1"/>
</dbReference>
<dbReference type="InterPro" id="IPR007394">
    <property type="entry name" value="UPF0122"/>
</dbReference>
<protein>
    <submittedName>
        <fullName evidence="3">YlxM family DNA-binding protein</fullName>
    </submittedName>
</protein>
<dbReference type="SUPFAM" id="SSF88659">
    <property type="entry name" value="Sigma3 and sigma4 domains of RNA polymerase sigma factors"/>
    <property type="match status" value="1"/>
</dbReference>
<dbReference type="InterPro" id="IPR036388">
    <property type="entry name" value="WH-like_DNA-bd_sf"/>
</dbReference>
<dbReference type="GO" id="GO:0003677">
    <property type="term" value="F:DNA binding"/>
    <property type="evidence" value="ECO:0007669"/>
    <property type="project" value="UniProtKB-KW"/>
</dbReference>
<gene>
    <name evidence="3" type="ORF">H9747_06910</name>
</gene>
<dbReference type="AlphaFoldDB" id="A0A9D1TFU1"/>
<dbReference type="Pfam" id="PF04297">
    <property type="entry name" value="UPF0122"/>
    <property type="match status" value="1"/>
</dbReference>
<dbReference type="PANTHER" id="PTHR40083">
    <property type="entry name" value="UPF0122 PROTEIN CBO2450/CLC_2298"/>
    <property type="match status" value="1"/>
</dbReference>
<name>A0A9D1TFU1_9FIRM</name>
<keyword evidence="3" id="KW-0238">DNA-binding</keyword>
<sequence>MEKIVEQTLLYDFYGELLTEHQRRIYEDVVLNDYSLSEVAQELGISRQGVHDNLKRCSRILEDYEEKLHLVEKFVSIREKIR</sequence>
<organism evidence="3 4">
    <name type="scientific">Candidatus Blautia stercorigallinarum</name>
    <dbReference type="NCBI Taxonomy" id="2838501"/>
    <lineage>
        <taxon>Bacteria</taxon>
        <taxon>Bacillati</taxon>
        <taxon>Bacillota</taxon>
        <taxon>Clostridia</taxon>
        <taxon>Lachnospirales</taxon>
        <taxon>Lachnospiraceae</taxon>
        <taxon>Blautia</taxon>
    </lineage>
</organism>
<evidence type="ECO:0000313" key="3">
    <source>
        <dbReference type="EMBL" id="HIV38717.1"/>
    </source>
</evidence>
<reference evidence="3" key="2">
    <citation type="submission" date="2021-04" db="EMBL/GenBank/DDBJ databases">
        <authorList>
            <person name="Gilroy R."/>
        </authorList>
    </citation>
    <scope>NUCLEOTIDE SEQUENCE</scope>
    <source>
        <strain evidence="3">CHK195-9823</strain>
    </source>
</reference>
<dbReference type="InterPro" id="IPR013324">
    <property type="entry name" value="RNA_pol_sigma_r3/r4-like"/>
</dbReference>
<evidence type="ECO:0000256" key="2">
    <source>
        <dbReference type="ARBA" id="ARBA00024764"/>
    </source>
</evidence>
<comment type="caution">
    <text evidence="3">The sequence shown here is derived from an EMBL/GenBank/DDBJ whole genome shotgun (WGS) entry which is preliminary data.</text>
</comment>
<dbReference type="PANTHER" id="PTHR40083:SF1">
    <property type="entry name" value="UPF0122 PROTEIN YLXM"/>
    <property type="match status" value="1"/>
</dbReference>
<evidence type="ECO:0000256" key="1">
    <source>
        <dbReference type="ARBA" id="ARBA00008720"/>
    </source>
</evidence>
<comment type="similarity">
    <text evidence="1">Belongs to the UPF0122 family.</text>
</comment>
<evidence type="ECO:0000313" key="4">
    <source>
        <dbReference type="Proteomes" id="UP000886814"/>
    </source>
</evidence>
<dbReference type="NCBIfam" id="NF045758">
    <property type="entry name" value="YlxM"/>
    <property type="match status" value="1"/>
</dbReference>
<dbReference type="Proteomes" id="UP000886814">
    <property type="component" value="Unassembled WGS sequence"/>
</dbReference>
<proteinExistence type="inferred from homology"/>
<dbReference type="EMBL" id="DXIQ01000042">
    <property type="protein sequence ID" value="HIV38717.1"/>
    <property type="molecule type" value="Genomic_DNA"/>
</dbReference>
<accession>A0A9D1TFU1</accession>
<feature type="non-terminal residue" evidence="3">
    <location>
        <position position="82"/>
    </location>
</feature>
<dbReference type="InterPro" id="IPR054831">
    <property type="entry name" value="UPF0122_fam_protein"/>
</dbReference>
<comment type="function">
    <text evidence="2">Might take part in the signal recognition particle (SRP) pathway. This is inferred from the conservation of its genetic proximity to ftsY/ffh. May be a regulatory protein.</text>
</comment>
<reference evidence="3" key="1">
    <citation type="journal article" date="2021" name="PeerJ">
        <title>Extensive microbial diversity within the chicken gut microbiome revealed by metagenomics and culture.</title>
        <authorList>
            <person name="Gilroy R."/>
            <person name="Ravi A."/>
            <person name="Getino M."/>
            <person name="Pursley I."/>
            <person name="Horton D.L."/>
            <person name="Alikhan N.F."/>
            <person name="Baker D."/>
            <person name="Gharbi K."/>
            <person name="Hall N."/>
            <person name="Watson M."/>
            <person name="Adriaenssens E.M."/>
            <person name="Foster-Nyarko E."/>
            <person name="Jarju S."/>
            <person name="Secka A."/>
            <person name="Antonio M."/>
            <person name="Oren A."/>
            <person name="Chaudhuri R.R."/>
            <person name="La Ragione R."/>
            <person name="Hildebrand F."/>
            <person name="Pallen M.J."/>
        </authorList>
    </citation>
    <scope>NUCLEOTIDE SEQUENCE</scope>
    <source>
        <strain evidence="3">CHK195-9823</strain>
    </source>
</reference>